<protein>
    <submittedName>
        <fullName evidence="1">Uncharacterized protein</fullName>
    </submittedName>
</protein>
<dbReference type="RefSeq" id="WP_054962898.1">
    <property type="nucleotide sequence ID" value="NZ_LLEI02000029.1"/>
</dbReference>
<accession>A0A177Y077</accession>
<gene>
    <name evidence="1" type="ORF">APB76_10555</name>
</gene>
<reference evidence="1 2" key="1">
    <citation type="journal article" date="2016" name="Syst. Appl. Microbiol.">
        <title>Vibrio bivalvicida sp. nov., a novel larval pathogen for bivalve molluscs reared in a hatchery.</title>
        <authorList>
            <person name="Dubert J."/>
            <person name="Romalde J.L."/>
            <person name="Prado S."/>
            <person name="Barja J.L."/>
        </authorList>
    </citation>
    <scope>NUCLEOTIDE SEQUENCE [LARGE SCALE GENOMIC DNA]</scope>
    <source>
        <strain evidence="1 2">605</strain>
    </source>
</reference>
<dbReference type="AlphaFoldDB" id="A0A177Y077"/>
<evidence type="ECO:0000313" key="2">
    <source>
        <dbReference type="Proteomes" id="UP000078406"/>
    </source>
</evidence>
<dbReference type="EMBL" id="LLEI02000029">
    <property type="protein sequence ID" value="OAJ94248.1"/>
    <property type="molecule type" value="Genomic_DNA"/>
</dbReference>
<dbReference type="Proteomes" id="UP000078406">
    <property type="component" value="Unassembled WGS sequence"/>
</dbReference>
<sequence>MKIMISIICQIFIYSMVFFMGSFYVSAYEVNLKDSGITVYFPSCVAEKEASLCIDRIEIDKKKRVFITVKSDFDSSPEFQSKELRDTSSKVKVATFAMRSLIEKLNPRVSEAFNYQGEMIPLMIEGASTDNIVILMIVDINKRKYSGFSYFNDDGDLVTEISETKLNPDDYFYSEVQE</sequence>
<proteinExistence type="predicted"/>
<evidence type="ECO:0000313" key="1">
    <source>
        <dbReference type="EMBL" id="OAJ94248.1"/>
    </source>
</evidence>
<comment type="caution">
    <text evidence="1">The sequence shown here is derived from an EMBL/GenBank/DDBJ whole genome shotgun (WGS) entry which is preliminary data.</text>
</comment>
<name>A0A177Y077_9VIBR</name>
<organism evidence="1 2">
    <name type="scientific">Vibrio bivalvicida</name>
    <dbReference type="NCBI Taxonomy" id="1276888"/>
    <lineage>
        <taxon>Bacteria</taxon>
        <taxon>Pseudomonadati</taxon>
        <taxon>Pseudomonadota</taxon>
        <taxon>Gammaproteobacteria</taxon>
        <taxon>Vibrionales</taxon>
        <taxon>Vibrionaceae</taxon>
        <taxon>Vibrio</taxon>
        <taxon>Vibrio oreintalis group</taxon>
    </lineage>
</organism>